<proteinExistence type="predicted"/>
<dbReference type="KEGG" id="nnv:QNH39_04285"/>
<sequence>MNVIEKALEVAGRAHVNQCRKHTDIPYITHPVAVGMMLMKAGYGDDIVAAGILHDTVEDTTLSLADIEREFGPTIASIVEGCSEPDKTLSWEKRKQHTIEFLKTAPEDIRVVACADKLHNLKSIMNDYEQIGDMVWERFNRGKVDQEWYYRNVAASVGYQSNFKLLDELKIEIDRLFSPNDREIQKQQ</sequence>
<dbReference type="PANTHER" id="PTHR46246">
    <property type="entry name" value="GUANOSINE-3',5'-BIS(DIPHOSPHATE) 3'-PYROPHOSPHOHYDROLASE MESH1"/>
    <property type="match status" value="1"/>
</dbReference>
<evidence type="ECO:0000259" key="1">
    <source>
        <dbReference type="SMART" id="SM00471"/>
    </source>
</evidence>
<dbReference type="Proteomes" id="UP001178288">
    <property type="component" value="Chromosome"/>
</dbReference>
<name>A0AA95SBY8_9BACI</name>
<dbReference type="AlphaFoldDB" id="A0AA95SBY8"/>
<evidence type="ECO:0000313" key="3">
    <source>
        <dbReference type="Proteomes" id="UP001178288"/>
    </source>
</evidence>
<dbReference type="PANTHER" id="PTHR46246:SF1">
    <property type="entry name" value="GUANOSINE-3',5'-BIS(DIPHOSPHATE) 3'-PYROPHOSPHOHYDROLASE MESH1"/>
    <property type="match status" value="1"/>
</dbReference>
<dbReference type="SUPFAM" id="SSF109604">
    <property type="entry name" value="HD-domain/PDEase-like"/>
    <property type="match status" value="1"/>
</dbReference>
<gene>
    <name evidence="2" type="ORF">QNH39_04285</name>
</gene>
<reference evidence="2" key="1">
    <citation type="submission" date="2023-05" db="EMBL/GenBank/DDBJ databases">
        <title>Comparative genomics of Bacillaceae isolates and their secondary metabolite potential.</title>
        <authorList>
            <person name="Song L."/>
            <person name="Nielsen L.J."/>
            <person name="Mohite O."/>
            <person name="Xu X."/>
            <person name="Weber T."/>
            <person name="Kovacs A.T."/>
        </authorList>
    </citation>
    <scope>NUCLEOTIDE SEQUENCE</scope>
    <source>
        <strain evidence="2">XLM17</strain>
    </source>
</reference>
<accession>A0AA95SBY8</accession>
<dbReference type="Gene3D" id="1.10.3210.10">
    <property type="entry name" value="Hypothetical protein af1432"/>
    <property type="match status" value="1"/>
</dbReference>
<dbReference type="Pfam" id="PF13328">
    <property type="entry name" value="HD_4"/>
    <property type="match status" value="1"/>
</dbReference>
<dbReference type="RefSeq" id="WP_066082958.1">
    <property type="nucleotide sequence ID" value="NZ_CP126114.1"/>
</dbReference>
<dbReference type="GO" id="GO:0008893">
    <property type="term" value="F:guanosine-3',5'-bis(diphosphate) 3'-diphosphatase activity"/>
    <property type="evidence" value="ECO:0007669"/>
    <property type="project" value="TreeGrafter"/>
</dbReference>
<dbReference type="SMART" id="SM00471">
    <property type="entry name" value="HDc"/>
    <property type="match status" value="1"/>
</dbReference>
<organism evidence="2 3">
    <name type="scientific">Neobacillus novalis</name>
    <dbReference type="NCBI Taxonomy" id="220687"/>
    <lineage>
        <taxon>Bacteria</taxon>
        <taxon>Bacillati</taxon>
        <taxon>Bacillota</taxon>
        <taxon>Bacilli</taxon>
        <taxon>Bacillales</taxon>
        <taxon>Bacillaceae</taxon>
        <taxon>Neobacillus</taxon>
    </lineage>
</organism>
<dbReference type="InterPro" id="IPR003607">
    <property type="entry name" value="HD/PDEase_dom"/>
</dbReference>
<feature type="domain" description="HD/PDEase" evidence="1">
    <location>
        <begin position="23"/>
        <end position="130"/>
    </location>
</feature>
<dbReference type="EMBL" id="CP126114">
    <property type="protein sequence ID" value="WHY87089.1"/>
    <property type="molecule type" value="Genomic_DNA"/>
</dbReference>
<evidence type="ECO:0000313" key="2">
    <source>
        <dbReference type="EMBL" id="WHY87089.1"/>
    </source>
</evidence>
<keyword evidence="3" id="KW-1185">Reference proteome</keyword>
<dbReference type="InterPro" id="IPR052194">
    <property type="entry name" value="MESH1"/>
</dbReference>
<protein>
    <submittedName>
        <fullName evidence="2">HD domain-containing protein</fullName>
    </submittedName>
</protein>